<dbReference type="PANTHER" id="PTHR31435:SF10">
    <property type="entry name" value="BSR4717 PROTEIN"/>
    <property type="match status" value="1"/>
</dbReference>
<protein>
    <submittedName>
        <fullName evidence="2">GNAT family acetyltransferase</fullName>
    </submittedName>
</protein>
<proteinExistence type="predicted"/>
<comment type="caution">
    <text evidence="2">The sequence shown here is derived from an EMBL/GenBank/DDBJ whole genome shotgun (WGS) entry which is preliminary data.</text>
</comment>
<organism evidence="2 3">
    <name type="scientific">Pseudarthrobacter niigatensis</name>
    <dbReference type="NCBI Taxonomy" id="369935"/>
    <lineage>
        <taxon>Bacteria</taxon>
        <taxon>Bacillati</taxon>
        <taxon>Actinomycetota</taxon>
        <taxon>Actinomycetes</taxon>
        <taxon>Micrococcales</taxon>
        <taxon>Micrococcaceae</taxon>
        <taxon>Pseudarthrobacter</taxon>
    </lineage>
</organism>
<dbReference type="Proteomes" id="UP001239267">
    <property type="component" value="Unassembled WGS sequence"/>
</dbReference>
<sequence>MTEYTTSAEDKFTANVSLRRNDEQHWYELLVDGQLAVQAFFHDLPGHIDFTHTETGRDFEGQGLGKVLAHFALDDVVATGKRIIPHCPFISSYLRKHEGYEQFVDWPEG</sequence>
<dbReference type="RefSeq" id="WP_141158429.1">
    <property type="nucleotide sequence ID" value="NZ_JAUSTB010000004.1"/>
</dbReference>
<evidence type="ECO:0000313" key="2">
    <source>
        <dbReference type="EMBL" id="MDQ0145866.1"/>
    </source>
</evidence>
<name>A0AAJ1SW85_9MICC</name>
<dbReference type="PANTHER" id="PTHR31435">
    <property type="entry name" value="PROTEIN NATD1"/>
    <property type="match status" value="1"/>
</dbReference>
<dbReference type="InterPro" id="IPR031165">
    <property type="entry name" value="GNAT_YJDJ"/>
</dbReference>
<evidence type="ECO:0000259" key="1">
    <source>
        <dbReference type="PROSITE" id="PS51729"/>
    </source>
</evidence>
<keyword evidence="3" id="KW-1185">Reference proteome</keyword>
<dbReference type="PROSITE" id="PS51729">
    <property type="entry name" value="GNAT_YJDJ"/>
    <property type="match status" value="1"/>
</dbReference>
<dbReference type="SUPFAM" id="SSF55729">
    <property type="entry name" value="Acyl-CoA N-acyltransferases (Nat)"/>
    <property type="match status" value="1"/>
</dbReference>
<reference evidence="2 3" key="1">
    <citation type="submission" date="2023-07" db="EMBL/GenBank/DDBJ databases">
        <title>Sorghum-associated microbial communities from plants grown in Nebraska, USA.</title>
        <authorList>
            <person name="Schachtman D."/>
        </authorList>
    </citation>
    <scope>NUCLEOTIDE SEQUENCE [LARGE SCALE GENOMIC DNA]</scope>
    <source>
        <strain evidence="2 3">DS1001</strain>
    </source>
</reference>
<accession>A0AAJ1SW85</accession>
<dbReference type="Gene3D" id="3.40.630.30">
    <property type="match status" value="1"/>
</dbReference>
<gene>
    <name evidence="2" type="ORF">J2T23_001758</name>
</gene>
<evidence type="ECO:0000313" key="3">
    <source>
        <dbReference type="Proteomes" id="UP001239267"/>
    </source>
</evidence>
<dbReference type="InterPro" id="IPR016181">
    <property type="entry name" value="Acyl_CoA_acyltransferase"/>
</dbReference>
<feature type="domain" description="N-acetyltransferase" evidence="1">
    <location>
        <begin position="19"/>
        <end position="105"/>
    </location>
</feature>
<dbReference type="AlphaFoldDB" id="A0AAJ1SW85"/>
<dbReference type="InterPro" id="IPR045057">
    <property type="entry name" value="Gcn5-rel_NAT"/>
</dbReference>
<dbReference type="Pfam" id="PF14542">
    <property type="entry name" value="Acetyltransf_CG"/>
    <property type="match status" value="1"/>
</dbReference>
<dbReference type="EMBL" id="JAUSTB010000004">
    <property type="protein sequence ID" value="MDQ0145866.1"/>
    <property type="molecule type" value="Genomic_DNA"/>
</dbReference>